<feature type="compositionally biased region" description="Acidic residues" evidence="1">
    <location>
        <begin position="338"/>
        <end position="351"/>
    </location>
</feature>
<keyword evidence="2" id="KW-1133">Transmembrane helix</keyword>
<dbReference type="Proteomes" id="UP001530400">
    <property type="component" value="Unassembled WGS sequence"/>
</dbReference>
<evidence type="ECO:0000256" key="2">
    <source>
        <dbReference type="SAM" id="Phobius"/>
    </source>
</evidence>
<feature type="chain" id="PRO_5044753127" evidence="3">
    <location>
        <begin position="24"/>
        <end position="371"/>
    </location>
</feature>
<keyword evidence="5" id="KW-1185">Reference proteome</keyword>
<protein>
    <submittedName>
        <fullName evidence="4">Uncharacterized protein</fullName>
    </submittedName>
</protein>
<sequence length="371" mass="41060">MTRIATAILSALLTTAIPTTVQAGNVDNGDYAINYWTNYAIYPLRCVNYNSQDQIMFSMYEKSYNHCSDSPMGTYVTSVENYINGYIQQMEANAMDGGSEYTYPDMADYVNCTYGEINGAGYYMQVGCNPNSPVGLSVNVYSDEACSSPVSSSIDTSSVPNDLSLNYKKCTPCVIWMDKNDDEIDDGYYENKQQNAPLCNAAWNYKAICDGKCQAMAREQKVREGWNKADKVLLTVLSLFGFGMLLTIIKKRQKMSNKDTLLEQAAISAAGLQQTHILGIFALLILIIVMFALLGLKKITWALLLLLNIVLFAYLMKLTVDGSMKETIIGPDGKIIENDDSEDEEDDEEEVVSPTSAENGAYENPNLPTLS</sequence>
<gene>
    <name evidence="4" type="ORF">ACHAWO_002967</name>
</gene>
<feature type="transmembrane region" description="Helical" evidence="2">
    <location>
        <begin position="270"/>
        <end position="293"/>
    </location>
</feature>
<feature type="transmembrane region" description="Helical" evidence="2">
    <location>
        <begin position="232"/>
        <end position="249"/>
    </location>
</feature>
<evidence type="ECO:0000256" key="1">
    <source>
        <dbReference type="SAM" id="MobiDB-lite"/>
    </source>
</evidence>
<proteinExistence type="predicted"/>
<name>A0ABD3MZS4_9STRA</name>
<dbReference type="AlphaFoldDB" id="A0ABD3MZS4"/>
<keyword evidence="3" id="KW-0732">Signal</keyword>
<evidence type="ECO:0000313" key="5">
    <source>
        <dbReference type="Proteomes" id="UP001530400"/>
    </source>
</evidence>
<evidence type="ECO:0000256" key="3">
    <source>
        <dbReference type="SAM" id="SignalP"/>
    </source>
</evidence>
<keyword evidence="2" id="KW-0472">Membrane</keyword>
<comment type="caution">
    <text evidence="4">The sequence shown here is derived from an EMBL/GenBank/DDBJ whole genome shotgun (WGS) entry which is preliminary data.</text>
</comment>
<feature type="region of interest" description="Disordered" evidence="1">
    <location>
        <begin position="332"/>
        <end position="371"/>
    </location>
</feature>
<dbReference type="EMBL" id="JALLPJ020001392">
    <property type="protein sequence ID" value="KAL3765975.1"/>
    <property type="molecule type" value="Genomic_DNA"/>
</dbReference>
<reference evidence="4 5" key="1">
    <citation type="submission" date="2024-10" db="EMBL/GenBank/DDBJ databases">
        <title>Updated reference genomes for cyclostephanoid diatoms.</title>
        <authorList>
            <person name="Roberts W.R."/>
            <person name="Alverson A.J."/>
        </authorList>
    </citation>
    <scope>NUCLEOTIDE SEQUENCE [LARGE SCALE GENOMIC DNA]</scope>
    <source>
        <strain evidence="4 5">AJA010-31</strain>
    </source>
</reference>
<feature type="signal peptide" evidence="3">
    <location>
        <begin position="1"/>
        <end position="23"/>
    </location>
</feature>
<organism evidence="4 5">
    <name type="scientific">Cyclotella atomus</name>
    <dbReference type="NCBI Taxonomy" id="382360"/>
    <lineage>
        <taxon>Eukaryota</taxon>
        <taxon>Sar</taxon>
        <taxon>Stramenopiles</taxon>
        <taxon>Ochrophyta</taxon>
        <taxon>Bacillariophyta</taxon>
        <taxon>Coscinodiscophyceae</taxon>
        <taxon>Thalassiosirophycidae</taxon>
        <taxon>Stephanodiscales</taxon>
        <taxon>Stephanodiscaceae</taxon>
        <taxon>Cyclotella</taxon>
    </lineage>
</organism>
<keyword evidence="2" id="KW-0812">Transmembrane</keyword>
<evidence type="ECO:0000313" key="4">
    <source>
        <dbReference type="EMBL" id="KAL3765975.1"/>
    </source>
</evidence>
<accession>A0ABD3MZS4</accession>
<feature type="transmembrane region" description="Helical" evidence="2">
    <location>
        <begin position="299"/>
        <end position="316"/>
    </location>
</feature>